<reference evidence="2" key="1">
    <citation type="submission" date="2019-06" db="EMBL/GenBank/DDBJ databases">
        <authorList>
            <person name="Le Quere A."/>
            <person name="Colella S."/>
        </authorList>
    </citation>
    <scope>NUCLEOTIDE SEQUENCE</scope>
    <source>
        <strain evidence="2">EmedicaeMD41</strain>
    </source>
</reference>
<dbReference type="RefSeq" id="WP_028055186.1">
    <property type="nucleotide sequence ID" value="NZ_CABFNB010000163.1"/>
</dbReference>
<dbReference type="InterPro" id="IPR036291">
    <property type="entry name" value="NAD(P)-bd_dom_sf"/>
</dbReference>
<evidence type="ECO:0000256" key="1">
    <source>
        <dbReference type="ARBA" id="ARBA00006484"/>
    </source>
</evidence>
<keyword evidence="2" id="KW-0560">Oxidoreductase</keyword>
<dbReference type="AlphaFoldDB" id="A0A508X7W9"/>
<name>A0A508X7W9_9HYPH</name>
<proteinExistence type="inferred from homology"/>
<evidence type="ECO:0000313" key="2">
    <source>
        <dbReference type="EMBL" id="VTZ65873.1"/>
    </source>
</evidence>
<dbReference type="InterPro" id="IPR050259">
    <property type="entry name" value="SDR"/>
</dbReference>
<organism evidence="2">
    <name type="scientific">Sinorhizobium medicae</name>
    <dbReference type="NCBI Taxonomy" id="110321"/>
    <lineage>
        <taxon>Bacteria</taxon>
        <taxon>Pseudomonadati</taxon>
        <taxon>Pseudomonadota</taxon>
        <taxon>Alphaproteobacteria</taxon>
        <taxon>Hyphomicrobiales</taxon>
        <taxon>Rhizobiaceae</taxon>
        <taxon>Sinorhizobium/Ensifer group</taxon>
        <taxon>Sinorhizobium</taxon>
    </lineage>
</organism>
<dbReference type="EC" id="1.1.1.100" evidence="2"/>
<dbReference type="EMBL" id="CABFNB010000163">
    <property type="protein sequence ID" value="VTZ65873.1"/>
    <property type="molecule type" value="Genomic_DNA"/>
</dbReference>
<dbReference type="PRINTS" id="PR00081">
    <property type="entry name" value="GDHRDH"/>
</dbReference>
<dbReference type="Pfam" id="PF13561">
    <property type="entry name" value="adh_short_C2"/>
    <property type="match status" value="1"/>
</dbReference>
<dbReference type="Gene3D" id="3.40.50.720">
    <property type="entry name" value="NAD(P)-binding Rossmann-like Domain"/>
    <property type="match status" value="1"/>
</dbReference>
<protein>
    <submittedName>
        <fullName evidence="2">3-oxoacyl-(Acyl-carrier-protein) reductase</fullName>
        <ecNumber evidence="2">1.1.1.100</ecNumber>
    </submittedName>
</protein>
<dbReference type="SUPFAM" id="SSF51735">
    <property type="entry name" value="NAD(P)-binding Rossmann-fold domains"/>
    <property type="match status" value="1"/>
</dbReference>
<dbReference type="PANTHER" id="PTHR42879:SF6">
    <property type="entry name" value="NADPH-DEPENDENT REDUCTASE BACG"/>
    <property type="match status" value="1"/>
</dbReference>
<dbReference type="InterPro" id="IPR002347">
    <property type="entry name" value="SDR_fam"/>
</dbReference>
<dbReference type="Proteomes" id="UP000507954">
    <property type="component" value="Unassembled WGS sequence"/>
</dbReference>
<dbReference type="GO" id="GO:0004316">
    <property type="term" value="F:3-oxoacyl-[acyl-carrier-protein] reductase (NADPH) activity"/>
    <property type="evidence" value="ECO:0007669"/>
    <property type="project" value="UniProtKB-EC"/>
</dbReference>
<comment type="similarity">
    <text evidence="1">Belongs to the short-chain dehydrogenases/reductases (SDR) family.</text>
</comment>
<accession>A0A508X7W9</accession>
<sequence>MDFGLKNKTALVLGAGGGLGGAIALSLASEGALVAVADISLDAAEATVARIVGEGGRAVAVQWDLANLDAIASNVARIEAEMGPVDVLVNNTGGPPPTPAEGQKAELWLDNFKSMVLSVIKITDTVLPSMKERRWGRIITSTSSGVIVPIPNLAVSNALRMSLVGWSKSLATEVGRFGITANIVLPGRIATQRITFLDEQKAGREGRTVEQVAASSTASIPVGRYGEPAEYGDVVAFLASARASYLTGSVIRVDGGMIASV</sequence>
<gene>
    <name evidence="2" type="ORF">EMEDMD4_910090</name>
</gene>
<dbReference type="PANTHER" id="PTHR42879">
    <property type="entry name" value="3-OXOACYL-(ACYL-CARRIER-PROTEIN) REDUCTASE"/>
    <property type="match status" value="1"/>
</dbReference>
<dbReference type="GeneID" id="61614521"/>